<dbReference type="Gene3D" id="3.90.1720.10">
    <property type="entry name" value="endopeptidase domain like (from Nostoc punctiforme)"/>
    <property type="match status" value="1"/>
</dbReference>
<dbReference type="InterPro" id="IPR000064">
    <property type="entry name" value="NLP_P60_dom"/>
</dbReference>
<dbReference type="InterPro" id="IPR023346">
    <property type="entry name" value="Lysozyme-like_dom_sf"/>
</dbReference>
<evidence type="ECO:0000256" key="2">
    <source>
        <dbReference type="ARBA" id="ARBA00022670"/>
    </source>
</evidence>
<keyword evidence="2" id="KW-0645">Protease</keyword>
<dbReference type="CDD" id="cd13399">
    <property type="entry name" value="Slt35-like"/>
    <property type="match status" value="1"/>
</dbReference>
<evidence type="ECO:0000313" key="8">
    <source>
        <dbReference type="Proteomes" id="UP001180551"/>
    </source>
</evidence>
<evidence type="ECO:0000256" key="5">
    <source>
        <dbReference type="SAM" id="SignalP"/>
    </source>
</evidence>
<dbReference type="PROSITE" id="PS51935">
    <property type="entry name" value="NLPC_P60"/>
    <property type="match status" value="1"/>
</dbReference>
<dbReference type="Pfam" id="PF01464">
    <property type="entry name" value="SLT"/>
    <property type="match status" value="1"/>
</dbReference>
<keyword evidence="8" id="KW-1185">Reference proteome</keyword>
<keyword evidence="3" id="KW-0378">Hydrolase</keyword>
<name>A0ABU2TE74_9ACTN</name>
<accession>A0ABU2TE74</accession>
<dbReference type="InterPro" id="IPR008258">
    <property type="entry name" value="Transglycosylase_SLT_dom_1"/>
</dbReference>
<dbReference type="InterPro" id="IPR038765">
    <property type="entry name" value="Papain-like_cys_pep_sf"/>
</dbReference>
<dbReference type="PANTHER" id="PTHR47359:SF3">
    <property type="entry name" value="NLP_P60 DOMAIN-CONTAINING PROTEIN-RELATED"/>
    <property type="match status" value="1"/>
</dbReference>
<dbReference type="SUPFAM" id="SSF54001">
    <property type="entry name" value="Cysteine proteinases"/>
    <property type="match status" value="1"/>
</dbReference>
<dbReference type="Pfam" id="PF00877">
    <property type="entry name" value="NLPC_P60"/>
    <property type="match status" value="1"/>
</dbReference>
<proteinExistence type="inferred from homology"/>
<keyword evidence="4" id="KW-0788">Thiol protease</keyword>
<feature type="signal peptide" evidence="5">
    <location>
        <begin position="1"/>
        <end position="34"/>
    </location>
</feature>
<evidence type="ECO:0000256" key="4">
    <source>
        <dbReference type="ARBA" id="ARBA00022807"/>
    </source>
</evidence>
<dbReference type="SUPFAM" id="SSF53955">
    <property type="entry name" value="Lysozyme-like"/>
    <property type="match status" value="1"/>
</dbReference>
<evidence type="ECO:0000256" key="3">
    <source>
        <dbReference type="ARBA" id="ARBA00022801"/>
    </source>
</evidence>
<gene>
    <name evidence="7" type="ORF">RM550_26240</name>
</gene>
<protein>
    <submittedName>
        <fullName evidence="7">Bifunctional lytic transglycosylase/C40 family peptidase</fullName>
    </submittedName>
</protein>
<comment type="caution">
    <text evidence="7">The sequence shown here is derived from an EMBL/GenBank/DDBJ whole genome shotgun (WGS) entry which is preliminary data.</text>
</comment>
<keyword evidence="5" id="KW-0732">Signal</keyword>
<dbReference type="Gene3D" id="1.10.530.10">
    <property type="match status" value="1"/>
</dbReference>
<evidence type="ECO:0000256" key="1">
    <source>
        <dbReference type="ARBA" id="ARBA00007074"/>
    </source>
</evidence>
<dbReference type="PANTHER" id="PTHR47359">
    <property type="entry name" value="PEPTIDOGLYCAN DL-ENDOPEPTIDASE CWLO"/>
    <property type="match status" value="1"/>
</dbReference>
<dbReference type="RefSeq" id="WP_311626225.1">
    <property type="nucleotide sequence ID" value="NZ_JAVRFE010000040.1"/>
</dbReference>
<comment type="similarity">
    <text evidence="1">Belongs to the peptidase C40 family.</text>
</comment>
<feature type="domain" description="NlpC/P60" evidence="6">
    <location>
        <begin position="199"/>
        <end position="326"/>
    </location>
</feature>
<feature type="chain" id="PRO_5045567425" evidence="5">
    <location>
        <begin position="35"/>
        <end position="326"/>
    </location>
</feature>
<sequence>MKKIVWGCAALTLCLALGGFEVLMMFSSSNSASAAETGPGAGLRAGAPVPSWVRSIVHRNAGQCPQVTESLLAAQLFSESGFHAKAKSPVGALGVAQFMPGTWAQYGLDGNRDGKKDVFDPEDAIAAQAHYDCVLAGEVKTVAGDSTDLMLAAYNAGSGSVLKYDGVPPYAETRGYVKSIRDLAEKWASAASPHPLPAGKGAARAIAAARTALRKWYRWGGSCTAPFTGADGCDCSSLVKMAWGKAGVNLPRTTYDQVHMGTAVQSVSQLRPGDLLFTIGSAARPEHVGMYIGGSQVIDAPHTGARVRIKPLSFWTPQILAMRHIG</sequence>
<evidence type="ECO:0000313" key="7">
    <source>
        <dbReference type="EMBL" id="MDT0459175.1"/>
    </source>
</evidence>
<reference evidence="7" key="1">
    <citation type="submission" date="2024-05" db="EMBL/GenBank/DDBJ databases">
        <title>30 novel species of actinomycetes from the DSMZ collection.</title>
        <authorList>
            <person name="Nouioui I."/>
        </authorList>
    </citation>
    <scope>NUCLEOTIDE SEQUENCE</scope>
    <source>
        <strain evidence="7">DSM 41527</strain>
    </source>
</reference>
<dbReference type="Proteomes" id="UP001180551">
    <property type="component" value="Unassembled WGS sequence"/>
</dbReference>
<evidence type="ECO:0000259" key="6">
    <source>
        <dbReference type="PROSITE" id="PS51935"/>
    </source>
</evidence>
<dbReference type="InterPro" id="IPR051794">
    <property type="entry name" value="PG_Endopeptidase_C40"/>
</dbReference>
<organism evidence="7 8">
    <name type="scientific">Streptomyces mooreae</name>
    <dbReference type="NCBI Taxonomy" id="3075523"/>
    <lineage>
        <taxon>Bacteria</taxon>
        <taxon>Bacillati</taxon>
        <taxon>Actinomycetota</taxon>
        <taxon>Actinomycetes</taxon>
        <taxon>Kitasatosporales</taxon>
        <taxon>Streptomycetaceae</taxon>
        <taxon>Streptomyces</taxon>
    </lineage>
</organism>
<dbReference type="EMBL" id="JAVRFE010000040">
    <property type="protein sequence ID" value="MDT0459175.1"/>
    <property type="molecule type" value="Genomic_DNA"/>
</dbReference>